<dbReference type="Pfam" id="PF01613">
    <property type="entry name" value="Flavin_Reduct"/>
    <property type="match status" value="1"/>
</dbReference>
<dbReference type="PANTHER" id="PTHR30466">
    <property type="entry name" value="FLAVIN REDUCTASE"/>
    <property type="match status" value="1"/>
</dbReference>
<comment type="caution">
    <text evidence="3">The sequence shown here is derived from an EMBL/GenBank/DDBJ whole genome shotgun (WGS) entry which is preliminary data.</text>
</comment>
<sequence length="168" mass="17726">MDRDGFRSFFGAFPTAVAVVTTLDGAGEPRGLTCNALSAVSLDPPLLLVCVDRRSRTLPALAATGAFVVNVLAEGAEDVAMAFAGRSPHKFDAVRWTPSLVAGGAPVLSGGCLGQAECRTVQSFDAGDHRVLIGRMENVTTFPVRPLLYHNRAFSVFRPDEELAGAAH</sequence>
<dbReference type="EMBL" id="JAGIQL010000099">
    <property type="protein sequence ID" value="MBP0460093.1"/>
    <property type="molecule type" value="Genomic_DNA"/>
</dbReference>
<evidence type="ECO:0000256" key="1">
    <source>
        <dbReference type="ARBA" id="ARBA00023002"/>
    </source>
</evidence>
<dbReference type="GO" id="GO:0010181">
    <property type="term" value="F:FMN binding"/>
    <property type="evidence" value="ECO:0007669"/>
    <property type="project" value="InterPro"/>
</dbReference>
<dbReference type="InterPro" id="IPR002563">
    <property type="entry name" value="Flavin_Rdtase-like_dom"/>
</dbReference>
<dbReference type="SMART" id="SM00903">
    <property type="entry name" value="Flavin_Reduct"/>
    <property type="match status" value="1"/>
</dbReference>
<dbReference type="SUPFAM" id="SSF50475">
    <property type="entry name" value="FMN-binding split barrel"/>
    <property type="match status" value="1"/>
</dbReference>
<dbReference type="RefSeq" id="WP_209342424.1">
    <property type="nucleotide sequence ID" value="NZ_JAGIQL010000099.1"/>
</dbReference>
<keyword evidence="4" id="KW-1185">Reference proteome</keyword>
<dbReference type="Gene3D" id="2.30.110.10">
    <property type="entry name" value="Electron Transport, Fmn-binding Protein, Chain A"/>
    <property type="match status" value="1"/>
</dbReference>
<feature type="domain" description="Flavin reductase like" evidence="2">
    <location>
        <begin position="10"/>
        <end position="156"/>
    </location>
</feature>
<dbReference type="InterPro" id="IPR050268">
    <property type="entry name" value="NADH-dep_flavin_reductase"/>
</dbReference>
<evidence type="ECO:0000313" key="4">
    <source>
        <dbReference type="Proteomes" id="UP000670475"/>
    </source>
</evidence>
<reference evidence="3" key="1">
    <citation type="submission" date="2021-03" db="EMBL/GenBank/DDBJ databases">
        <title>Whole genome sequence of Streptomyces bomunensis MMS17-BM035.</title>
        <authorList>
            <person name="Lee J.H."/>
        </authorList>
    </citation>
    <scope>NUCLEOTIDE SEQUENCE</scope>
    <source>
        <strain evidence="3">MMS17-BM035</strain>
    </source>
</reference>
<dbReference type="AlphaFoldDB" id="A0A940MFU1"/>
<accession>A0A940MFU1</accession>
<name>A0A940MFU1_9ACTN</name>
<dbReference type="PANTHER" id="PTHR30466:SF1">
    <property type="entry name" value="FMN REDUCTASE (NADH) RUTF"/>
    <property type="match status" value="1"/>
</dbReference>
<dbReference type="Proteomes" id="UP000670475">
    <property type="component" value="Unassembled WGS sequence"/>
</dbReference>
<gene>
    <name evidence="3" type="ORF">JFN87_21725</name>
</gene>
<dbReference type="InterPro" id="IPR012349">
    <property type="entry name" value="Split_barrel_FMN-bd"/>
</dbReference>
<proteinExistence type="predicted"/>
<protein>
    <submittedName>
        <fullName evidence="3">Flavin reductase family protein</fullName>
    </submittedName>
</protein>
<evidence type="ECO:0000313" key="3">
    <source>
        <dbReference type="EMBL" id="MBP0460093.1"/>
    </source>
</evidence>
<organism evidence="3 4">
    <name type="scientific">Streptomyces montanisoli</name>
    <dbReference type="NCBI Taxonomy" id="2798581"/>
    <lineage>
        <taxon>Bacteria</taxon>
        <taxon>Bacillati</taxon>
        <taxon>Actinomycetota</taxon>
        <taxon>Actinomycetes</taxon>
        <taxon>Kitasatosporales</taxon>
        <taxon>Streptomycetaceae</taxon>
        <taxon>Streptomyces</taxon>
    </lineage>
</organism>
<dbReference type="GO" id="GO:0042602">
    <property type="term" value="F:riboflavin reductase (NADPH) activity"/>
    <property type="evidence" value="ECO:0007669"/>
    <property type="project" value="TreeGrafter"/>
</dbReference>
<keyword evidence="1" id="KW-0560">Oxidoreductase</keyword>
<evidence type="ECO:0000259" key="2">
    <source>
        <dbReference type="SMART" id="SM00903"/>
    </source>
</evidence>